<organism evidence="11 12">
    <name type="scientific">Candidatus Micropelagius thuwalensis</name>
    <dbReference type="NCBI Taxonomy" id="1397666"/>
    <lineage>
        <taxon>Bacteria</taxon>
        <taxon>Pseudomonadati</taxon>
        <taxon>Pseudomonadota</taxon>
        <taxon>Alphaproteobacteria</taxon>
        <taxon>PS1 clade</taxon>
        <taxon>Candidatus Micropelagius</taxon>
    </lineage>
</organism>
<keyword evidence="4 10" id="KW-0812">Transmembrane</keyword>
<feature type="transmembrane region" description="Helical" evidence="10">
    <location>
        <begin position="140"/>
        <end position="158"/>
    </location>
</feature>
<evidence type="ECO:0000256" key="5">
    <source>
        <dbReference type="ARBA" id="ARBA00022989"/>
    </source>
</evidence>
<evidence type="ECO:0000256" key="2">
    <source>
        <dbReference type="ARBA" id="ARBA00022516"/>
    </source>
</evidence>
<keyword evidence="1 10" id="KW-1003">Cell membrane</keyword>
<accession>U2XWL9</accession>
<keyword evidence="5 10" id="KW-1133">Transmembrane helix</keyword>
<dbReference type="GO" id="GO:0043772">
    <property type="term" value="F:acyl-phosphate glycerol-3-phosphate acyltransferase activity"/>
    <property type="evidence" value="ECO:0007669"/>
    <property type="project" value="UniProtKB-UniRule"/>
</dbReference>
<keyword evidence="6 10" id="KW-0443">Lipid metabolism</keyword>
<comment type="pathway">
    <text evidence="10">Lipid metabolism; phospholipid metabolism.</text>
</comment>
<sequence>MTEIEIIFAFILLGYLIGSFPSGLVYTRLSGMEDIRTIGSGNIGATNVLRTGNKKIALATLFTDMLKGIATILIAKHFLSDNEAAFIGMAAFLGHIYPIWLKFKGGKGVATYIGVLAGLSIWAVTSFAIIWLAMAWLFRYSSLAALTASLAVPVIFYLQPESQNIAAISLVMTFIVFFKHLENIQRLWKGEETKIGNT</sequence>
<evidence type="ECO:0000256" key="8">
    <source>
        <dbReference type="ARBA" id="ARBA00023209"/>
    </source>
</evidence>
<feature type="transmembrane region" description="Helical" evidence="10">
    <location>
        <begin position="56"/>
        <end position="78"/>
    </location>
</feature>
<reference evidence="11 12" key="1">
    <citation type="journal article" date="2014" name="FEMS Microbiol. Ecol.">
        <title>Genomic differentiation among two strains of the PS1 clade isolated from geographically separated marine habitats.</title>
        <authorList>
            <person name="Jimenez-Infante F."/>
            <person name="Ngugi D.K."/>
            <person name="Alam I."/>
            <person name="Rashid M."/>
            <person name="Baalawi W."/>
            <person name="Kamau A.A."/>
            <person name="Bajic V.B."/>
            <person name="Stingl U."/>
        </authorList>
    </citation>
    <scope>NUCLEOTIDE SEQUENCE [LARGE SCALE GENOMIC DNA]</scope>
    <source>
        <strain evidence="11 12">RS24</strain>
    </source>
</reference>
<name>U2XWL9_9PROT</name>
<evidence type="ECO:0000256" key="10">
    <source>
        <dbReference type="HAMAP-Rule" id="MF_01043"/>
    </source>
</evidence>
<dbReference type="NCBIfam" id="TIGR00023">
    <property type="entry name" value="glycerol-3-phosphate 1-O-acyltransferase PlsY"/>
    <property type="match status" value="1"/>
</dbReference>
<comment type="similarity">
    <text evidence="10">Belongs to the PlsY family.</text>
</comment>
<dbReference type="GO" id="GO:0016491">
    <property type="term" value="F:oxidoreductase activity"/>
    <property type="evidence" value="ECO:0007669"/>
    <property type="project" value="UniProtKB-KW"/>
</dbReference>
<feature type="transmembrane region" description="Helical" evidence="10">
    <location>
        <begin position="6"/>
        <end position="26"/>
    </location>
</feature>
<evidence type="ECO:0000256" key="6">
    <source>
        <dbReference type="ARBA" id="ARBA00023098"/>
    </source>
</evidence>
<evidence type="ECO:0000256" key="9">
    <source>
        <dbReference type="ARBA" id="ARBA00023264"/>
    </source>
</evidence>
<dbReference type="Pfam" id="PF02660">
    <property type="entry name" value="G3P_acyltransf"/>
    <property type="match status" value="1"/>
</dbReference>
<dbReference type="UniPathway" id="UPA00085"/>
<protein>
    <recommendedName>
        <fullName evidence="10">Glycerol-3-phosphate acyltransferase</fullName>
    </recommendedName>
    <alternativeName>
        <fullName evidence="10">Acyl-PO4 G3P acyltransferase</fullName>
    </alternativeName>
    <alternativeName>
        <fullName evidence="10">Acyl-phosphate--glycerol-3-phosphate acyltransferase</fullName>
    </alternativeName>
    <alternativeName>
        <fullName evidence="10">G3P acyltransferase</fullName>
        <shortName evidence="10">GPAT</shortName>
        <ecNumber evidence="10">2.3.1.275</ecNumber>
    </alternativeName>
    <alternativeName>
        <fullName evidence="10">Lysophosphatidic acid synthase</fullName>
        <shortName evidence="10">LPA synthase</shortName>
    </alternativeName>
</protein>
<feature type="transmembrane region" description="Helical" evidence="10">
    <location>
        <begin position="84"/>
        <end position="101"/>
    </location>
</feature>
<keyword evidence="7 10" id="KW-0472">Membrane</keyword>
<dbReference type="PANTHER" id="PTHR30309:SF0">
    <property type="entry name" value="GLYCEROL-3-PHOSPHATE ACYLTRANSFERASE-RELATED"/>
    <property type="match status" value="1"/>
</dbReference>
<dbReference type="OrthoDB" id="9777124at2"/>
<gene>
    <name evidence="11" type="primary">calB</name>
    <name evidence="10" type="synonym">plsY</name>
    <name evidence="11" type="ORF">RS24_00159</name>
</gene>
<comment type="catalytic activity">
    <reaction evidence="10">
        <text>an acyl phosphate + sn-glycerol 3-phosphate = a 1-acyl-sn-glycero-3-phosphate + phosphate</text>
        <dbReference type="Rhea" id="RHEA:34075"/>
        <dbReference type="ChEBI" id="CHEBI:43474"/>
        <dbReference type="ChEBI" id="CHEBI:57597"/>
        <dbReference type="ChEBI" id="CHEBI:57970"/>
        <dbReference type="ChEBI" id="CHEBI:59918"/>
        <dbReference type="EC" id="2.3.1.275"/>
    </reaction>
</comment>
<dbReference type="STRING" id="1397666.RS24_00159"/>
<dbReference type="RefSeq" id="WP_021776260.1">
    <property type="nucleotide sequence ID" value="NZ_AWXE01000001.1"/>
</dbReference>
<dbReference type="InterPro" id="IPR003811">
    <property type="entry name" value="G3P_acylTferase_PlsY"/>
</dbReference>
<dbReference type="SMART" id="SM01207">
    <property type="entry name" value="G3P_acyltransf"/>
    <property type="match status" value="1"/>
</dbReference>
<evidence type="ECO:0000256" key="7">
    <source>
        <dbReference type="ARBA" id="ARBA00023136"/>
    </source>
</evidence>
<dbReference type="HAMAP" id="MF_01043">
    <property type="entry name" value="PlsY"/>
    <property type="match status" value="1"/>
</dbReference>
<keyword evidence="11" id="KW-0560">Oxidoreductase</keyword>
<dbReference type="GO" id="GO:0008654">
    <property type="term" value="P:phospholipid biosynthetic process"/>
    <property type="evidence" value="ECO:0007669"/>
    <property type="project" value="UniProtKB-UniRule"/>
</dbReference>
<dbReference type="eggNOG" id="COG0344">
    <property type="taxonomic scope" value="Bacteria"/>
</dbReference>
<evidence type="ECO:0000256" key="4">
    <source>
        <dbReference type="ARBA" id="ARBA00022692"/>
    </source>
</evidence>
<dbReference type="PANTHER" id="PTHR30309">
    <property type="entry name" value="INNER MEMBRANE PROTEIN YGIH"/>
    <property type="match status" value="1"/>
</dbReference>
<dbReference type="Proteomes" id="UP000016762">
    <property type="component" value="Unassembled WGS sequence"/>
</dbReference>
<proteinExistence type="inferred from homology"/>
<comment type="function">
    <text evidence="10">Catalyzes the transfer of an acyl group from acyl-phosphate (acyl-PO(4)) to glycerol-3-phosphate (G3P) to form lysophosphatidic acid (LPA). This enzyme utilizes acyl-phosphate as fatty acyl donor, but not acyl-CoA or acyl-ACP.</text>
</comment>
<keyword evidence="3 10" id="KW-0808">Transferase</keyword>
<dbReference type="PATRIC" id="fig|1397666.3.peg.150"/>
<evidence type="ECO:0000313" key="12">
    <source>
        <dbReference type="Proteomes" id="UP000016762"/>
    </source>
</evidence>
<evidence type="ECO:0000256" key="1">
    <source>
        <dbReference type="ARBA" id="ARBA00022475"/>
    </source>
</evidence>
<keyword evidence="2 10" id="KW-0444">Lipid biosynthesis</keyword>
<dbReference type="EC" id="2.3.1.275" evidence="10"/>
<comment type="subcellular location">
    <subcellularLocation>
        <location evidence="10">Cell membrane</location>
        <topology evidence="10">Multi-pass membrane protein</topology>
    </subcellularLocation>
</comment>
<evidence type="ECO:0000313" key="11">
    <source>
        <dbReference type="EMBL" id="ERL47241.1"/>
    </source>
</evidence>
<keyword evidence="9 10" id="KW-1208">Phospholipid metabolism</keyword>
<dbReference type="AlphaFoldDB" id="U2XWL9"/>
<feature type="transmembrane region" description="Helical" evidence="10">
    <location>
        <begin position="113"/>
        <end position="134"/>
    </location>
</feature>
<dbReference type="GO" id="GO:0005886">
    <property type="term" value="C:plasma membrane"/>
    <property type="evidence" value="ECO:0007669"/>
    <property type="project" value="UniProtKB-SubCell"/>
</dbReference>
<dbReference type="EMBL" id="AWXE01000001">
    <property type="protein sequence ID" value="ERL47241.1"/>
    <property type="molecule type" value="Genomic_DNA"/>
</dbReference>
<keyword evidence="8 10" id="KW-0594">Phospholipid biosynthesis</keyword>
<evidence type="ECO:0000256" key="3">
    <source>
        <dbReference type="ARBA" id="ARBA00022679"/>
    </source>
</evidence>
<keyword evidence="12" id="KW-1185">Reference proteome</keyword>
<comment type="subunit">
    <text evidence="10">Probably interacts with PlsX.</text>
</comment>
<comment type="caution">
    <text evidence="11">The sequence shown here is derived from an EMBL/GenBank/DDBJ whole genome shotgun (WGS) entry which is preliminary data.</text>
</comment>